<dbReference type="InterPro" id="IPR033687">
    <property type="entry name" value="YodQ-like"/>
</dbReference>
<dbReference type="Pfam" id="PF07687">
    <property type="entry name" value="M20_dimer"/>
    <property type="match status" value="1"/>
</dbReference>
<dbReference type="SUPFAM" id="SSF55031">
    <property type="entry name" value="Bacterial exopeptidase dimerisation domain"/>
    <property type="match status" value="1"/>
</dbReference>
<comment type="cofactor">
    <cofactor evidence="1">
        <name>Co(2+)</name>
        <dbReference type="ChEBI" id="CHEBI:48828"/>
    </cofactor>
</comment>
<keyword evidence="6" id="KW-0862">Zinc</keyword>
<comment type="caution">
    <text evidence="10">The sequence shown here is derived from an EMBL/GenBank/DDBJ whole genome shotgun (WGS) entry which is preliminary data.</text>
</comment>
<evidence type="ECO:0000256" key="5">
    <source>
        <dbReference type="ARBA" id="ARBA00022801"/>
    </source>
</evidence>
<keyword evidence="7" id="KW-0170">Cobalt</keyword>
<comment type="similarity">
    <text evidence="3">Belongs to the peptidase M20A family.</text>
</comment>
<feature type="region of interest" description="Disordered" evidence="8">
    <location>
        <begin position="1"/>
        <end position="21"/>
    </location>
</feature>
<dbReference type="SUPFAM" id="SSF53187">
    <property type="entry name" value="Zn-dependent exopeptidases"/>
    <property type="match status" value="1"/>
</dbReference>
<dbReference type="GO" id="GO:0016787">
    <property type="term" value="F:hydrolase activity"/>
    <property type="evidence" value="ECO:0007669"/>
    <property type="project" value="UniProtKB-KW"/>
</dbReference>
<evidence type="ECO:0000256" key="6">
    <source>
        <dbReference type="ARBA" id="ARBA00022833"/>
    </source>
</evidence>
<evidence type="ECO:0000313" key="11">
    <source>
        <dbReference type="Proteomes" id="UP000321085"/>
    </source>
</evidence>
<dbReference type="Gene3D" id="3.40.630.10">
    <property type="entry name" value="Zn peptidases"/>
    <property type="match status" value="1"/>
</dbReference>
<name>A0A512BXG0_9HYPH</name>
<dbReference type="PANTHER" id="PTHR43808:SF25">
    <property type="entry name" value="PEPTIDASE M20 DIMERISATION DOMAIN-CONTAINING PROTEIN"/>
    <property type="match status" value="1"/>
</dbReference>
<dbReference type="Proteomes" id="UP000321085">
    <property type="component" value="Unassembled WGS sequence"/>
</dbReference>
<dbReference type="InterPro" id="IPR036264">
    <property type="entry name" value="Bact_exopeptidase_dim_dom"/>
</dbReference>
<evidence type="ECO:0000256" key="4">
    <source>
        <dbReference type="ARBA" id="ARBA00022723"/>
    </source>
</evidence>
<sequence length="445" mass="49009">MLGLASNSIFTPSSENQPMPLDSQLRDDIIASVEQGFDEQIAFTQTLIRFPSTRGAEHTIQDFVFRALADRGYAMDRFEMDRQAIENHPGGSPWLSEHSTAPIVVGIHRPREEKGRSLILQAHVDVVPTGPVEMWSRAPFDPVTEGDWLYGRGGADMKVGHAANIFAMDALRRIGLQPAASVYVQSVVEEESTGNGALMTHLRGYKADAVLIPEPEDEKLVRANVGVLWFQVEVCGHPVHVREMGAGANAIDAAYRVIAELRRLEADWNERKKGRPNFENEAHPINLNVGKIEGGDWASSVPCWCRLDCRIAIYPNTSAKEAAREIQERVAAFAQSDTYFSNNPPQVTFNGFYTEGYELSPGSDAEAVLAEAHRSATGSPLKSFMTAGYLDARVYALYDKIPALCYGPISQNIHGFDERASISSVKRITAAMALFIAEWCGVEPV</sequence>
<dbReference type="CDD" id="cd03895">
    <property type="entry name" value="M20_ArgE_DapE-like"/>
    <property type="match status" value="1"/>
</dbReference>
<gene>
    <name evidence="10" type="ORF">MAE02_43380</name>
</gene>
<dbReference type="Gene3D" id="3.30.70.360">
    <property type="match status" value="1"/>
</dbReference>
<evidence type="ECO:0000256" key="2">
    <source>
        <dbReference type="ARBA" id="ARBA00001947"/>
    </source>
</evidence>
<evidence type="ECO:0000256" key="1">
    <source>
        <dbReference type="ARBA" id="ARBA00001941"/>
    </source>
</evidence>
<dbReference type="GO" id="GO:0046872">
    <property type="term" value="F:metal ion binding"/>
    <property type="evidence" value="ECO:0007669"/>
    <property type="project" value="UniProtKB-KW"/>
</dbReference>
<dbReference type="InterPro" id="IPR002933">
    <property type="entry name" value="Peptidase_M20"/>
</dbReference>
<dbReference type="Pfam" id="PF01546">
    <property type="entry name" value="Peptidase_M20"/>
    <property type="match status" value="1"/>
</dbReference>
<dbReference type="InterPro" id="IPR050072">
    <property type="entry name" value="Peptidase_M20A"/>
</dbReference>
<keyword evidence="11" id="KW-1185">Reference proteome</keyword>
<dbReference type="AlphaFoldDB" id="A0A512BXG0"/>
<evidence type="ECO:0000313" key="10">
    <source>
        <dbReference type="EMBL" id="GEO16642.1"/>
    </source>
</evidence>
<evidence type="ECO:0000259" key="9">
    <source>
        <dbReference type="Pfam" id="PF07687"/>
    </source>
</evidence>
<dbReference type="EMBL" id="BJYU01000070">
    <property type="protein sequence ID" value="GEO16642.1"/>
    <property type="molecule type" value="Genomic_DNA"/>
</dbReference>
<evidence type="ECO:0000256" key="3">
    <source>
        <dbReference type="ARBA" id="ARBA00006247"/>
    </source>
</evidence>
<keyword evidence="4" id="KW-0479">Metal-binding</keyword>
<keyword evidence="5" id="KW-0378">Hydrolase</keyword>
<dbReference type="InterPro" id="IPR010182">
    <property type="entry name" value="ArgE/DapE"/>
</dbReference>
<feature type="domain" description="Peptidase M20 dimerisation" evidence="9">
    <location>
        <begin position="223"/>
        <end position="334"/>
    </location>
</feature>
<proteinExistence type="inferred from homology"/>
<dbReference type="NCBIfam" id="NF005306">
    <property type="entry name" value="PRK06837.1"/>
    <property type="match status" value="1"/>
</dbReference>
<accession>A0A512BXG0</accession>
<dbReference type="PANTHER" id="PTHR43808">
    <property type="entry name" value="ACETYLORNITHINE DEACETYLASE"/>
    <property type="match status" value="1"/>
</dbReference>
<reference evidence="10 11" key="1">
    <citation type="submission" date="2019-07" db="EMBL/GenBank/DDBJ databases">
        <title>Whole genome shotgun sequence of Microvirga aerophila NBRC 106136.</title>
        <authorList>
            <person name="Hosoyama A."/>
            <person name="Uohara A."/>
            <person name="Ohji S."/>
            <person name="Ichikawa N."/>
        </authorList>
    </citation>
    <scope>NUCLEOTIDE SEQUENCE [LARGE SCALE GENOMIC DNA]</scope>
    <source>
        <strain evidence="10 11">NBRC 106136</strain>
    </source>
</reference>
<dbReference type="InterPro" id="IPR011650">
    <property type="entry name" value="Peptidase_M20_dimer"/>
</dbReference>
<protein>
    <submittedName>
        <fullName evidence="10">Acetylornithine deacetylase</fullName>
    </submittedName>
</protein>
<dbReference type="NCBIfam" id="TIGR01910">
    <property type="entry name" value="DapE-ArgE"/>
    <property type="match status" value="1"/>
</dbReference>
<evidence type="ECO:0000256" key="7">
    <source>
        <dbReference type="ARBA" id="ARBA00023285"/>
    </source>
</evidence>
<comment type="cofactor">
    <cofactor evidence="2">
        <name>Zn(2+)</name>
        <dbReference type="ChEBI" id="CHEBI:29105"/>
    </cofactor>
</comment>
<feature type="compositionally biased region" description="Polar residues" evidence="8">
    <location>
        <begin position="1"/>
        <end position="17"/>
    </location>
</feature>
<evidence type="ECO:0000256" key="8">
    <source>
        <dbReference type="SAM" id="MobiDB-lite"/>
    </source>
</evidence>
<organism evidence="10 11">
    <name type="scientific">Microvirga aerophila</name>
    <dbReference type="NCBI Taxonomy" id="670291"/>
    <lineage>
        <taxon>Bacteria</taxon>
        <taxon>Pseudomonadati</taxon>
        <taxon>Pseudomonadota</taxon>
        <taxon>Alphaproteobacteria</taxon>
        <taxon>Hyphomicrobiales</taxon>
        <taxon>Methylobacteriaceae</taxon>
        <taxon>Microvirga</taxon>
    </lineage>
</organism>